<evidence type="ECO:0000256" key="8">
    <source>
        <dbReference type="ARBA" id="ARBA00034126"/>
    </source>
</evidence>
<proteinExistence type="inferred from homology"/>
<dbReference type="Pfam" id="PF12171">
    <property type="entry name" value="zf-C2H2_jaz"/>
    <property type="match status" value="1"/>
</dbReference>
<reference evidence="11 12" key="1">
    <citation type="submission" date="2014-09" db="EMBL/GenBank/DDBJ databases">
        <authorList>
            <person name="Ellenberger Sabrina"/>
        </authorList>
    </citation>
    <scope>NUCLEOTIDE SEQUENCE [LARGE SCALE GENOMIC DNA]</scope>
    <source>
        <strain evidence="11 12">CBS 412.66</strain>
    </source>
</reference>
<evidence type="ECO:0000256" key="3">
    <source>
        <dbReference type="ARBA" id="ARBA00022517"/>
    </source>
</evidence>
<feature type="domain" description="C2H2-type" evidence="10">
    <location>
        <begin position="16"/>
        <end position="38"/>
    </location>
</feature>
<dbReference type="InterPro" id="IPR013087">
    <property type="entry name" value="Znf_C2H2_type"/>
</dbReference>
<evidence type="ECO:0000256" key="5">
    <source>
        <dbReference type="ARBA" id="ARBA00022737"/>
    </source>
</evidence>
<organism evidence="11 12">
    <name type="scientific">Parasitella parasitica</name>
    <dbReference type="NCBI Taxonomy" id="35722"/>
    <lineage>
        <taxon>Eukaryota</taxon>
        <taxon>Fungi</taxon>
        <taxon>Fungi incertae sedis</taxon>
        <taxon>Mucoromycota</taxon>
        <taxon>Mucoromycotina</taxon>
        <taxon>Mucoromycetes</taxon>
        <taxon>Mucorales</taxon>
        <taxon>Mucorineae</taxon>
        <taxon>Mucoraceae</taxon>
        <taxon>Parasitella</taxon>
    </lineage>
</organism>
<name>A0A0B7MTJ9_9FUNG</name>
<protein>
    <recommendedName>
        <fullName evidence="10">C2H2-type domain-containing protein</fullName>
    </recommendedName>
</protein>
<keyword evidence="7" id="KW-0862">Zinc</keyword>
<evidence type="ECO:0000313" key="12">
    <source>
        <dbReference type="Proteomes" id="UP000054107"/>
    </source>
</evidence>
<evidence type="ECO:0000313" key="11">
    <source>
        <dbReference type="EMBL" id="CEP08407.1"/>
    </source>
</evidence>
<evidence type="ECO:0000256" key="7">
    <source>
        <dbReference type="ARBA" id="ARBA00022833"/>
    </source>
</evidence>
<dbReference type="PROSITE" id="PS00028">
    <property type="entry name" value="ZINC_FINGER_C2H2_1"/>
    <property type="match status" value="2"/>
</dbReference>
<accession>A0A0B7MTJ9</accession>
<dbReference type="GO" id="GO:0042273">
    <property type="term" value="P:ribosomal large subunit biogenesis"/>
    <property type="evidence" value="ECO:0007669"/>
    <property type="project" value="TreeGrafter"/>
</dbReference>
<dbReference type="STRING" id="35722.A0A0B7MTJ9"/>
<evidence type="ECO:0000259" key="10">
    <source>
        <dbReference type="PROSITE" id="PS00028"/>
    </source>
</evidence>
<sequence length="397" mass="45565">MSEQQSTAPSSGLFTCISCQVAFNSAEGQRNHYRSDWHRYNLKRKVVSLPPVTSEQFNSKTEARESKEAETKRVIETTNNYCQTCRKTFGSSNQYDNHMQSKKHKEVAAKQALKQQDPKQEKKTLTSVEKQVDLTITEETTEEEMLAMIDEKIKTAPRLEETDCLFCNHKADTFEDNMTHMTNVHSLFIPDIEFLVDLRGLIRYLGEKITVGNVCIFCNGKGRGMRSVDAVRKHMNDKGHCKIAYEEDDDAAELVDFYDFSSSYPQIEGGDQEVDIDAELGQLTSALTLADDEMSLVLPNGSVVGHRHMKRYYDQKFKPEETRDSVLINKLIGQYSESPAFESMRNSNNNNRLLITDGRHGMRSTEAFKDLRTRHEYTTKVGMNQNRLQKHFRIQII</sequence>
<evidence type="ECO:0000256" key="2">
    <source>
        <dbReference type="ARBA" id="ARBA00022490"/>
    </source>
</evidence>
<dbReference type="Pfam" id="PF12756">
    <property type="entry name" value="zf-C2H2_2"/>
    <property type="match status" value="1"/>
</dbReference>
<comment type="subcellular location">
    <subcellularLocation>
        <location evidence="1">Cytoplasm</location>
    </subcellularLocation>
</comment>
<dbReference type="SUPFAM" id="SSF57667">
    <property type="entry name" value="beta-beta-alpha zinc fingers"/>
    <property type="match status" value="3"/>
</dbReference>
<dbReference type="PANTHER" id="PTHR13182">
    <property type="entry name" value="ZINC FINGER PROTEIN 622"/>
    <property type="match status" value="1"/>
</dbReference>
<dbReference type="GO" id="GO:0003676">
    <property type="term" value="F:nucleic acid binding"/>
    <property type="evidence" value="ECO:0007669"/>
    <property type="project" value="InterPro"/>
</dbReference>
<dbReference type="SMART" id="SM00451">
    <property type="entry name" value="ZnF_U1"/>
    <property type="match status" value="2"/>
</dbReference>
<dbReference type="Proteomes" id="UP000054107">
    <property type="component" value="Unassembled WGS sequence"/>
</dbReference>
<dbReference type="EMBL" id="LN719426">
    <property type="protein sequence ID" value="CEP08407.1"/>
    <property type="molecule type" value="Genomic_DNA"/>
</dbReference>
<keyword evidence="6" id="KW-0863">Zinc-finger</keyword>
<keyword evidence="5" id="KW-0677">Repeat</keyword>
<evidence type="ECO:0000256" key="9">
    <source>
        <dbReference type="SAM" id="MobiDB-lite"/>
    </source>
</evidence>
<dbReference type="OrthoDB" id="19329at2759"/>
<evidence type="ECO:0000256" key="6">
    <source>
        <dbReference type="ARBA" id="ARBA00022771"/>
    </source>
</evidence>
<dbReference type="GO" id="GO:0005737">
    <property type="term" value="C:cytoplasm"/>
    <property type="evidence" value="ECO:0007669"/>
    <property type="project" value="UniProtKB-SubCell"/>
</dbReference>
<evidence type="ECO:0000256" key="4">
    <source>
        <dbReference type="ARBA" id="ARBA00022723"/>
    </source>
</evidence>
<dbReference type="SMART" id="SM00355">
    <property type="entry name" value="ZnF_C2H2"/>
    <property type="match status" value="4"/>
</dbReference>
<dbReference type="InterPro" id="IPR036236">
    <property type="entry name" value="Znf_C2H2_sf"/>
</dbReference>
<keyword evidence="4" id="KW-0479">Metal-binding</keyword>
<dbReference type="InterPro" id="IPR022755">
    <property type="entry name" value="Znf_C2H2_jaz"/>
</dbReference>
<keyword evidence="3" id="KW-0690">Ribosome biogenesis</keyword>
<dbReference type="Gene3D" id="3.30.160.60">
    <property type="entry name" value="Classic Zinc Finger"/>
    <property type="match status" value="2"/>
</dbReference>
<dbReference type="GO" id="GO:0008270">
    <property type="term" value="F:zinc ion binding"/>
    <property type="evidence" value="ECO:0007669"/>
    <property type="project" value="UniProtKB-KW"/>
</dbReference>
<dbReference type="InterPro" id="IPR041661">
    <property type="entry name" value="ZN622/Rei1/Reh1_Znf-C2H2"/>
</dbReference>
<dbReference type="PANTHER" id="PTHR13182:SF8">
    <property type="entry name" value="CYTOPLASMIC 60S SUBUNIT BIOGENESIS FACTOR ZNF622"/>
    <property type="match status" value="1"/>
</dbReference>
<keyword evidence="2" id="KW-0963">Cytoplasm</keyword>
<keyword evidence="12" id="KW-1185">Reference proteome</keyword>
<feature type="domain" description="C2H2-type" evidence="10">
    <location>
        <begin position="82"/>
        <end position="104"/>
    </location>
</feature>
<dbReference type="InterPro" id="IPR040025">
    <property type="entry name" value="Znf622/Rei1/Reh1"/>
</dbReference>
<gene>
    <name evidence="11" type="primary">PARPA_01718.1 scaffold 1359</name>
</gene>
<dbReference type="AlphaFoldDB" id="A0A0B7MTJ9"/>
<comment type="similarity">
    <text evidence="8">Belongs to the REI1 family.</text>
</comment>
<feature type="region of interest" description="Disordered" evidence="9">
    <location>
        <begin position="93"/>
        <end position="126"/>
    </location>
</feature>
<dbReference type="InterPro" id="IPR003604">
    <property type="entry name" value="Matrin/U1-like-C_Znf_C2H2"/>
</dbReference>
<evidence type="ECO:0000256" key="1">
    <source>
        <dbReference type="ARBA" id="ARBA00004496"/>
    </source>
</evidence>
<dbReference type="GO" id="GO:0030687">
    <property type="term" value="C:preribosome, large subunit precursor"/>
    <property type="evidence" value="ECO:0007669"/>
    <property type="project" value="TreeGrafter"/>
</dbReference>